<dbReference type="PANTHER" id="PTHR19305">
    <property type="entry name" value="SYNAPTOSOMAL ASSOCIATED PROTEIN"/>
    <property type="match status" value="1"/>
</dbReference>
<evidence type="ECO:0000256" key="4">
    <source>
        <dbReference type="ARBA" id="ARBA00022927"/>
    </source>
</evidence>
<comment type="subcellular location">
    <subcellularLocation>
        <location evidence="1">Membrane</location>
    </subcellularLocation>
</comment>
<dbReference type="SMART" id="SM00397">
    <property type="entry name" value="t_SNARE"/>
    <property type="match status" value="2"/>
</dbReference>
<gene>
    <name evidence="9" type="ORF">CEURO_LOCUS12071</name>
</gene>
<evidence type="ECO:0000256" key="5">
    <source>
        <dbReference type="ARBA" id="ARBA00023136"/>
    </source>
</evidence>
<comment type="similarity">
    <text evidence="2">Belongs to the SNAP-25 family.</text>
</comment>
<keyword evidence="3" id="KW-0813">Transport</keyword>
<dbReference type="OrthoDB" id="19261at2759"/>
<evidence type="ECO:0000259" key="8">
    <source>
        <dbReference type="PROSITE" id="PS50192"/>
    </source>
</evidence>
<name>A0A9P0Z7R1_CUSEU</name>
<dbReference type="AlphaFoldDB" id="A0A9P0Z7R1"/>
<keyword evidence="4" id="KW-0653">Protein transport</keyword>
<dbReference type="FunFam" id="1.20.5.110:FF:000031">
    <property type="entry name" value="SNAP25 homologous protein SNAP33"/>
    <property type="match status" value="1"/>
</dbReference>
<dbReference type="InterPro" id="IPR044766">
    <property type="entry name" value="NPSN/SNAP25-like_N_SNARE"/>
</dbReference>
<dbReference type="InterPro" id="IPR000727">
    <property type="entry name" value="T_SNARE_dom"/>
</dbReference>
<keyword evidence="6" id="KW-0175">Coiled coil</keyword>
<dbReference type="CDD" id="cd15841">
    <property type="entry name" value="SNARE_Qc"/>
    <property type="match status" value="1"/>
</dbReference>
<accession>A0A9P0Z7R1</accession>
<keyword evidence="5" id="KW-0472">Membrane</keyword>
<dbReference type="Proteomes" id="UP001152484">
    <property type="component" value="Unassembled WGS sequence"/>
</dbReference>
<dbReference type="SUPFAM" id="SSF58038">
    <property type="entry name" value="SNARE fusion complex"/>
    <property type="match status" value="2"/>
</dbReference>
<feature type="region of interest" description="Disordered" evidence="7">
    <location>
        <begin position="1"/>
        <end position="105"/>
    </location>
</feature>
<dbReference type="GO" id="GO:0016192">
    <property type="term" value="P:vesicle-mediated transport"/>
    <property type="evidence" value="ECO:0007669"/>
    <property type="project" value="UniProtKB-ARBA"/>
</dbReference>
<dbReference type="FunFam" id="1.20.5.110:FF:000040">
    <property type="entry name" value="SNAP25 homologous protein SNAP33"/>
    <property type="match status" value="1"/>
</dbReference>
<protein>
    <recommendedName>
        <fullName evidence="8">t-SNARE coiled-coil homology domain-containing protein</fullName>
    </recommendedName>
</protein>
<keyword evidence="10" id="KW-1185">Reference proteome</keyword>
<feature type="domain" description="T-SNARE coiled-coil homology" evidence="8">
    <location>
        <begin position="245"/>
        <end position="307"/>
    </location>
</feature>
<dbReference type="CDD" id="cd15861">
    <property type="entry name" value="SNARE_SNAP25N_23N_29N_SEC9N"/>
    <property type="match status" value="1"/>
</dbReference>
<feature type="compositionally biased region" description="Basic and acidic residues" evidence="7">
    <location>
        <begin position="89"/>
        <end position="98"/>
    </location>
</feature>
<dbReference type="GO" id="GO:0031201">
    <property type="term" value="C:SNARE complex"/>
    <property type="evidence" value="ECO:0007669"/>
    <property type="project" value="InterPro"/>
</dbReference>
<sequence length="310" mass="34378">MFGVKKSSLHRIAKTHSVDPGFSTPPPTSNPFDSDDEYEKKKNVKPSRSSSEPALVAPNLSSNPFDDDDDDETKGVPSSSAYPSYTSTDRNRYKDGFRDSGGLESQSVQELESYAVYKAEETTKAVNGCLKIAEEMREDATKTLINLHQQGEQITRTHMVAAEIDTDLSRGEKLLGSLGGLFSKTWKPKKNRPITGPIITRDDVVQRKGNHLEQREKLGLNSAPKGYSNTQRSLPEPTNALQKVEVEKAKQDDALSDLSNLLGELKEMAIDMGSEIERGNKALDHLQDDVDELNYRVKGANLRSRRLLGK</sequence>
<evidence type="ECO:0000256" key="7">
    <source>
        <dbReference type="SAM" id="MobiDB-lite"/>
    </source>
</evidence>
<evidence type="ECO:0000313" key="9">
    <source>
        <dbReference type="EMBL" id="CAH9092712.1"/>
    </source>
</evidence>
<evidence type="ECO:0000256" key="2">
    <source>
        <dbReference type="ARBA" id="ARBA00009480"/>
    </source>
</evidence>
<comment type="caution">
    <text evidence="9">The sequence shown here is derived from an EMBL/GenBank/DDBJ whole genome shotgun (WGS) entry which is preliminary data.</text>
</comment>
<evidence type="ECO:0000256" key="3">
    <source>
        <dbReference type="ARBA" id="ARBA00022448"/>
    </source>
</evidence>
<dbReference type="EMBL" id="CAMAPE010000029">
    <property type="protein sequence ID" value="CAH9092712.1"/>
    <property type="molecule type" value="Genomic_DNA"/>
</dbReference>
<evidence type="ECO:0000313" key="10">
    <source>
        <dbReference type="Proteomes" id="UP001152484"/>
    </source>
</evidence>
<dbReference type="GO" id="GO:0015031">
    <property type="term" value="P:protein transport"/>
    <property type="evidence" value="ECO:0007669"/>
    <property type="project" value="UniProtKB-KW"/>
</dbReference>
<reference evidence="9" key="1">
    <citation type="submission" date="2022-07" db="EMBL/GenBank/DDBJ databases">
        <authorList>
            <person name="Macas J."/>
            <person name="Novak P."/>
            <person name="Neumann P."/>
        </authorList>
    </citation>
    <scope>NUCLEOTIDE SEQUENCE</scope>
</reference>
<evidence type="ECO:0000256" key="6">
    <source>
        <dbReference type="SAM" id="Coils"/>
    </source>
</evidence>
<feature type="coiled-coil region" evidence="6">
    <location>
        <begin position="276"/>
        <end position="303"/>
    </location>
</feature>
<dbReference type="GO" id="GO:0005484">
    <property type="term" value="F:SNAP receptor activity"/>
    <property type="evidence" value="ECO:0007669"/>
    <property type="project" value="InterPro"/>
</dbReference>
<evidence type="ECO:0000256" key="1">
    <source>
        <dbReference type="ARBA" id="ARBA00004370"/>
    </source>
</evidence>
<proteinExistence type="inferred from homology"/>
<dbReference type="PROSITE" id="PS50192">
    <property type="entry name" value="T_SNARE"/>
    <property type="match status" value="1"/>
</dbReference>
<dbReference type="Gene3D" id="1.20.5.110">
    <property type="match status" value="2"/>
</dbReference>
<organism evidence="9 10">
    <name type="scientific">Cuscuta europaea</name>
    <name type="common">European dodder</name>
    <dbReference type="NCBI Taxonomy" id="41803"/>
    <lineage>
        <taxon>Eukaryota</taxon>
        <taxon>Viridiplantae</taxon>
        <taxon>Streptophyta</taxon>
        <taxon>Embryophyta</taxon>
        <taxon>Tracheophyta</taxon>
        <taxon>Spermatophyta</taxon>
        <taxon>Magnoliopsida</taxon>
        <taxon>eudicotyledons</taxon>
        <taxon>Gunneridae</taxon>
        <taxon>Pentapetalae</taxon>
        <taxon>asterids</taxon>
        <taxon>lamiids</taxon>
        <taxon>Solanales</taxon>
        <taxon>Convolvulaceae</taxon>
        <taxon>Cuscuteae</taxon>
        <taxon>Cuscuta</taxon>
        <taxon>Cuscuta subgen. Cuscuta</taxon>
    </lineage>
</organism>
<dbReference type="PANTHER" id="PTHR19305:SF9">
    <property type="entry name" value="SYNAPTOSOMAL-ASSOCIATED PROTEIN 29"/>
    <property type="match status" value="1"/>
</dbReference>
<feature type="compositionally biased region" description="Low complexity" evidence="7">
    <location>
        <begin position="77"/>
        <end position="88"/>
    </location>
</feature>
<dbReference type="GO" id="GO:0005886">
    <property type="term" value="C:plasma membrane"/>
    <property type="evidence" value="ECO:0007669"/>
    <property type="project" value="TreeGrafter"/>
</dbReference>